<dbReference type="Gene3D" id="1.20.120.530">
    <property type="entry name" value="GntR ligand-binding domain-like"/>
    <property type="match status" value="1"/>
</dbReference>
<protein>
    <submittedName>
        <fullName evidence="6">DNA-binding GntR family transcriptional regulator</fullName>
    </submittedName>
</protein>
<dbReference type="Pfam" id="PF00392">
    <property type="entry name" value="GntR"/>
    <property type="match status" value="1"/>
</dbReference>
<dbReference type="Gene3D" id="1.10.10.10">
    <property type="entry name" value="Winged helix-like DNA-binding domain superfamily/Winged helix DNA-binding domain"/>
    <property type="match status" value="1"/>
</dbReference>
<dbReference type="InterPro" id="IPR000524">
    <property type="entry name" value="Tscrpt_reg_HTH_GntR"/>
</dbReference>
<name>A0A543ASZ6_9ACTN</name>
<dbReference type="SUPFAM" id="SSF46785">
    <property type="entry name" value="Winged helix' DNA-binding domain"/>
    <property type="match status" value="1"/>
</dbReference>
<dbReference type="GO" id="GO:0003677">
    <property type="term" value="F:DNA binding"/>
    <property type="evidence" value="ECO:0007669"/>
    <property type="project" value="UniProtKB-KW"/>
</dbReference>
<dbReference type="AlphaFoldDB" id="A0A543ASZ6"/>
<comment type="caution">
    <text evidence="6">The sequence shown here is derived from an EMBL/GenBank/DDBJ whole genome shotgun (WGS) entry which is preliminary data.</text>
</comment>
<dbReference type="Proteomes" id="UP000317043">
    <property type="component" value="Unassembled WGS sequence"/>
</dbReference>
<dbReference type="PROSITE" id="PS50949">
    <property type="entry name" value="HTH_GNTR"/>
    <property type="match status" value="1"/>
</dbReference>
<dbReference type="InParanoid" id="A0A543ASZ6"/>
<proteinExistence type="predicted"/>
<evidence type="ECO:0000256" key="1">
    <source>
        <dbReference type="ARBA" id="ARBA00023015"/>
    </source>
</evidence>
<dbReference type="PANTHER" id="PTHR43537">
    <property type="entry name" value="TRANSCRIPTIONAL REGULATOR, GNTR FAMILY"/>
    <property type="match status" value="1"/>
</dbReference>
<dbReference type="SUPFAM" id="SSF48008">
    <property type="entry name" value="GntR ligand-binding domain-like"/>
    <property type="match status" value="1"/>
</dbReference>
<keyword evidence="3" id="KW-0804">Transcription</keyword>
<evidence type="ECO:0000313" key="6">
    <source>
        <dbReference type="EMBL" id="TQL75704.1"/>
    </source>
</evidence>
<dbReference type="PANTHER" id="PTHR43537:SF45">
    <property type="entry name" value="GNTR FAMILY REGULATORY PROTEIN"/>
    <property type="match status" value="1"/>
</dbReference>
<reference evidence="6 7" key="1">
    <citation type="submission" date="2019-06" db="EMBL/GenBank/DDBJ databases">
        <title>Sequencing the genomes of 1000 actinobacteria strains.</title>
        <authorList>
            <person name="Klenk H.-P."/>
        </authorList>
    </citation>
    <scope>NUCLEOTIDE SEQUENCE [LARGE SCALE GENOMIC DNA]</scope>
    <source>
        <strain evidence="6 7">DSM 45928</strain>
    </source>
</reference>
<keyword evidence="2 6" id="KW-0238">DNA-binding</keyword>
<dbReference type="RefSeq" id="WP_211347548.1">
    <property type="nucleotide sequence ID" value="NZ_JBHTGS010000001.1"/>
</dbReference>
<evidence type="ECO:0000256" key="3">
    <source>
        <dbReference type="ARBA" id="ARBA00023163"/>
    </source>
</evidence>
<dbReference type="InterPro" id="IPR008920">
    <property type="entry name" value="TF_FadR/GntR_C"/>
</dbReference>
<dbReference type="EMBL" id="VFOW01000001">
    <property type="protein sequence ID" value="TQL75704.1"/>
    <property type="molecule type" value="Genomic_DNA"/>
</dbReference>
<dbReference type="InterPro" id="IPR036388">
    <property type="entry name" value="WH-like_DNA-bd_sf"/>
</dbReference>
<evidence type="ECO:0000256" key="2">
    <source>
        <dbReference type="ARBA" id="ARBA00023125"/>
    </source>
</evidence>
<evidence type="ECO:0000313" key="7">
    <source>
        <dbReference type="Proteomes" id="UP000317043"/>
    </source>
</evidence>
<evidence type="ECO:0000256" key="4">
    <source>
        <dbReference type="SAM" id="MobiDB-lite"/>
    </source>
</evidence>
<dbReference type="GO" id="GO:0003700">
    <property type="term" value="F:DNA-binding transcription factor activity"/>
    <property type="evidence" value="ECO:0007669"/>
    <property type="project" value="InterPro"/>
</dbReference>
<dbReference type="Pfam" id="PF07729">
    <property type="entry name" value="FCD"/>
    <property type="match status" value="1"/>
</dbReference>
<feature type="region of interest" description="Disordered" evidence="4">
    <location>
        <begin position="237"/>
        <end position="262"/>
    </location>
</feature>
<feature type="domain" description="HTH gntR-type" evidence="5">
    <location>
        <begin position="23"/>
        <end position="90"/>
    </location>
</feature>
<sequence>MTQQAPPRTTRASGIRLEPVLRASTVDLIAERIREAILDGTLPPGAPLGEAEMAHQLGVSRGPLREGMQRLVQEGLLTTVRRRGLGVVTMSVDDVADVYMARASVERAACRQLLRADQRHIKQTVKLLTAELRRMTRATAKGAARQLGDSDLAFHRTLVDAAGSLRLSRSIRTLLVETRLCTFSIHDSLEVRADLADKHELLVAALADRDEPRLAAQLDAHMADAVEWLTGGSKRADEFETFAAPTPDSPQPLDPLDLPEGL</sequence>
<organism evidence="6 7">
    <name type="scientific">Stackebrandtia endophytica</name>
    <dbReference type="NCBI Taxonomy" id="1496996"/>
    <lineage>
        <taxon>Bacteria</taxon>
        <taxon>Bacillati</taxon>
        <taxon>Actinomycetota</taxon>
        <taxon>Actinomycetes</taxon>
        <taxon>Glycomycetales</taxon>
        <taxon>Glycomycetaceae</taxon>
        <taxon>Stackebrandtia</taxon>
    </lineage>
</organism>
<keyword evidence="7" id="KW-1185">Reference proteome</keyword>
<keyword evidence="1" id="KW-0805">Transcription regulation</keyword>
<dbReference type="InterPro" id="IPR011711">
    <property type="entry name" value="GntR_C"/>
</dbReference>
<evidence type="ECO:0000259" key="5">
    <source>
        <dbReference type="PROSITE" id="PS50949"/>
    </source>
</evidence>
<accession>A0A543ASZ6</accession>
<dbReference type="SMART" id="SM00895">
    <property type="entry name" value="FCD"/>
    <property type="match status" value="1"/>
</dbReference>
<dbReference type="InterPro" id="IPR036390">
    <property type="entry name" value="WH_DNA-bd_sf"/>
</dbReference>
<dbReference type="CDD" id="cd07377">
    <property type="entry name" value="WHTH_GntR"/>
    <property type="match status" value="1"/>
</dbReference>
<gene>
    <name evidence="6" type="ORF">FB566_1216</name>
</gene>
<dbReference type="SMART" id="SM00345">
    <property type="entry name" value="HTH_GNTR"/>
    <property type="match status" value="1"/>
</dbReference>